<feature type="compositionally biased region" description="Pro residues" evidence="1">
    <location>
        <begin position="245"/>
        <end position="256"/>
    </location>
</feature>
<dbReference type="Proteomes" id="UP001219525">
    <property type="component" value="Unassembled WGS sequence"/>
</dbReference>
<accession>A0AAD6UKJ3</accession>
<dbReference type="EMBL" id="JARJCW010000192">
    <property type="protein sequence ID" value="KAJ7187579.1"/>
    <property type="molecule type" value="Genomic_DNA"/>
</dbReference>
<feature type="compositionally biased region" description="Low complexity" evidence="1">
    <location>
        <begin position="140"/>
        <end position="160"/>
    </location>
</feature>
<keyword evidence="3" id="KW-1185">Reference proteome</keyword>
<feature type="region of interest" description="Disordered" evidence="1">
    <location>
        <begin position="217"/>
        <end position="309"/>
    </location>
</feature>
<evidence type="ECO:0000256" key="1">
    <source>
        <dbReference type="SAM" id="MobiDB-lite"/>
    </source>
</evidence>
<reference evidence="2" key="1">
    <citation type="submission" date="2023-03" db="EMBL/GenBank/DDBJ databases">
        <title>Massive genome expansion in bonnet fungi (Mycena s.s.) driven by repeated elements and novel gene families across ecological guilds.</title>
        <authorList>
            <consortium name="Lawrence Berkeley National Laboratory"/>
            <person name="Harder C.B."/>
            <person name="Miyauchi S."/>
            <person name="Viragh M."/>
            <person name="Kuo A."/>
            <person name="Thoen E."/>
            <person name="Andreopoulos B."/>
            <person name="Lu D."/>
            <person name="Skrede I."/>
            <person name="Drula E."/>
            <person name="Henrissat B."/>
            <person name="Morin E."/>
            <person name="Kohler A."/>
            <person name="Barry K."/>
            <person name="LaButti K."/>
            <person name="Morin E."/>
            <person name="Salamov A."/>
            <person name="Lipzen A."/>
            <person name="Mereny Z."/>
            <person name="Hegedus B."/>
            <person name="Baldrian P."/>
            <person name="Stursova M."/>
            <person name="Weitz H."/>
            <person name="Taylor A."/>
            <person name="Grigoriev I.V."/>
            <person name="Nagy L.G."/>
            <person name="Martin F."/>
            <person name="Kauserud H."/>
        </authorList>
    </citation>
    <scope>NUCLEOTIDE SEQUENCE</scope>
    <source>
        <strain evidence="2">9144</strain>
    </source>
</reference>
<protein>
    <submittedName>
        <fullName evidence="2">Uncharacterized protein</fullName>
    </submittedName>
</protein>
<name>A0AAD6UKJ3_9AGAR</name>
<evidence type="ECO:0000313" key="2">
    <source>
        <dbReference type="EMBL" id="KAJ7187579.1"/>
    </source>
</evidence>
<dbReference type="AlphaFoldDB" id="A0AAD6UKJ3"/>
<comment type="caution">
    <text evidence="2">The sequence shown here is derived from an EMBL/GenBank/DDBJ whole genome shotgun (WGS) entry which is preliminary data.</text>
</comment>
<organism evidence="2 3">
    <name type="scientific">Mycena pura</name>
    <dbReference type="NCBI Taxonomy" id="153505"/>
    <lineage>
        <taxon>Eukaryota</taxon>
        <taxon>Fungi</taxon>
        <taxon>Dikarya</taxon>
        <taxon>Basidiomycota</taxon>
        <taxon>Agaricomycotina</taxon>
        <taxon>Agaricomycetes</taxon>
        <taxon>Agaricomycetidae</taxon>
        <taxon>Agaricales</taxon>
        <taxon>Marasmiineae</taxon>
        <taxon>Mycenaceae</taxon>
        <taxon>Mycena</taxon>
    </lineage>
</organism>
<feature type="region of interest" description="Disordered" evidence="1">
    <location>
        <begin position="107"/>
        <end position="160"/>
    </location>
</feature>
<gene>
    <name evidence="2" type="ORF">GGX14DRAFT_580970</name>
</gene>
<proteinExistence type="predicted"/>
<sequence length="309" mass="32725">MSGTTRQPIVFKMLSACQRHAHTCAADDRCTCSVLLPLCAPSPPSAVRACPPSATCPPLCTRAPGCLAAVPLPHTPVLVPAALSVPCPAPVLAPPLFSSANASPHPLLHPRPLTAAPKPDHCRAHPHPRLPSHPPPTPPRVAAARTPAAHQPPSVPALPCLHLRPRRPPNCRGPPAPATALHLPYLHFPRTGLNCRAAGAHLLRCAPAAKYATQAPVPAAMPTAPRERQRPLPAAHHPPRSLAQPPHPPVPAPAPPGCQRRTSHQRPPPFPPRQRPSHRTLHPCPATPVPRHTRGPTAPALPNRTRRHA</sequence>
<evidence type="ECO:0000313" key="3">
    <source>
        <dbReference type="Proteomes" id="UP001219525"/>
    </source>
</evidence>